<name>A0A811VDT0_CERCA</name>
<gene>
    <name evidence="3" type="ORF">CCAP1982_LOCUS20446</name>
</gene>
<keyword evidence="1" id="KW-0862">Zinc</keyword>
<keyword evidence="1" id="KW-0804">Transcription</keyword>
<evidence type="ECO:0000313" key="4">
    <source>
        <dbReference type="Proteomes" id="UP000606786"/>
    </source>
</evidence>
<dbReference type="GO" id="GO:0006355">
    <property type="term" value="P:regulation of DNA-templated transcription"/>
    <property type="evidence" value="ECO:0007669"/>
    <property type="project" value="InterPro"/>
</dbReference>
<keyword evidence="1" id="KW-0863">Zinc-finger</keyword>
<dbReference type="InterPro" id="IPR003523">
    <property type="entry name" value="Transcription_factor_COE"/>
</dbReference>
<dbReference type="Gene3D" id="2.60.40.3180">
    <property type="entry name" value="Transcription factor COE1, DNA-binding domain"/>
    <property type="match status" value="1"/>
</dbReference>
<keyword evidence="1" id="KW-0217">Developmental protein</keyword>
<dbReference type="GO" id="GO:0003677">
    <property type="term" value="F:DNA binding"/>
    <property type="evidence" value="ECO:0007669"/>
    <property type="project" value="UniProtKB-KW"/>
</dbReference>
<dbReference type="GO" id="GO:0005634">
    <property type="term" value="C:nucleus"/>
    <property type="evidence" value="ECO:0007669"/>
    <property type="project" value="UniProtKB-SubCell"/>
</dbReference>
<proteinExistence type="inferred from homology"/>
<dbReference type="InterPro" id="IPR032200">
    <property type="entry name" value="COE_DBD"/>
</dbReference>
<dbReference type="OrthoDB" id="25246at2759"/>
<evidence type="ECO:0000259" key="2">
    <source>
        <dbReference type="Pfam" id="PF16422"/>
    </source>
</evidence>
<sequence length="323" mass="35987">MSNPISYLKIQSNCSTRTICSFSHPLRACDGLKLRSDEPVPGFNSANPWPTLELEWSRKLYPSAAPRSASGLMFGLPPTAADMNQPRGPMTSLKEEPLGARAWMQPVIDHSNLVSIEMLKACDVPPSAASKACSNKEITDIYEIHRVIESTSVCAGVRAKTPNSSRNSSDDSSTECLRKMTAGLLYLASANQNHEKSMSLGIGRAHFEKQPPSNLRKSNFFHFVIALYDRAGQPIEIERTAFIGFIEKDSESDATKTNNGIQYRLQLLYANGARQEQDIFVRLIDSVTKQFNAASARLHISNVQPLKRNEMQTWHLEKKCLTR</sequence>
<dbReference type="PANTHER" id="PTHR10747">
    <property type="entry name" value="TRANSCRIPTION FACTOR COE FAMILY MEMBER"/>
    <property type="match status" value="1"/>
</dbReference>
<accession>A0A811VDT0</accession>
<evidence type="ECO:0000313" key="3">
    <source>
        <dbReference type="EMBL" id="CAD7012352.1"/>
    </source>
</evidence>
<evidence type="ECO:0000256" key="1">
    <source>
        <dbReference type="RuleBase" id="RU004489"/>
    </source>
</evidence>
<comment type="similarity">
    <text evidence="1">Belongs to the COE family.</text>
</comment>
<keyword evidence="1" id="KW-0479">Metal-binding</keyword>
<dbReference type="InterPro" id="IPR038173">
    <property type="entry name" value="COE_DBD_sf"/>
</dbReference>
<reference evidence="3" key="1">
    <citation type="submission" date="2020-11" db="EMBL/GenBank/DDBJ databases">
        <authorList>
            <person name="Whitehead M."/>
        </authorList>
    </citation>
    <scope>NUCLEOTIDE SEQUENCE</scope>
    <source>
        <strain evidence="3">EGII</strain>
    </source>
</reference>
<protein>
    <submittedName>
        <fullName evidence="3">(Mediterranean fruit fly) hypothetical protein</fullName>
    </submittedName>
</protein>
<dbReference type="Pfam" id="PF16422">
    <property type="entry name" value="COE1_DBD"/>
    <property type="match status" value="1"/>
</dbReference>
<dbReference type="AlphaFoldDB" id="A0A811VDT0"/>
<keyword evidence="1" id="KW-0539">Nucleus</keyword>
<comment type="subcellular location">
    <subcellularLocation>
        <location evidence="1">Nucleus</location>
    </subcellularLocation>
</comment>
<keyword evidence="1" id="KW-0805">Transcription regulation</keyword>
<keyword evidence="1" id="KW-0238">DNA-binding</keyword>
<feature type="domain" description="Transcription factor COE DNA-binding" evidence="2">
    <location>
        <begin position="191"/>
        <end position="291"/>
    </location>
</feature>
<comment type="caution">
    <text evidence="3">The sequence shown here is derived from an EMBL/GenBank/DDBJ whole genome shotgun (WGS) entry which is preliminary data.</text>
</comment>
<dbReference type="EMBL" id="CAJHJT010000056">
    <property type="protein sequence ID" value="CAD7012352.1"/>
    <property type="molecule type" value="Genomic_DNA"/>
</dbReference>
<dbReference type="Proteomes" id="UP000606786">
    <property type="component" value="Unassembled WGS sequence"/>
</dbReference>
<organism evidence="3 4">
    <name type="scientific">Ceratitis capitata</name>
    <name type="common">Mediterranean fruit fly</name>
    <name type="synonym">Tephritis capitata</name>
    <dbReference type="NCBI Taxonomy" id="7213"/>
    <lineage>
        <taxon>Eukaryota</taxon>
        <taxon>Metazoa</taxon>
        <taxon>Ecdysozoa</taxon>
        <taxon>Arthropoda</taxon>
        <taxon>Hexapoda</taxon>
        <taxon>Insecta</taxon>
        <taxon>Pterygota</taxon>
        <taxon>Neoptera</taxon>
        <taxon>Endopterygota</taxon>
        <taxon>Diptera</taxon>
        <taxon>Brachycera</taxon>
        <taxon>Muscomorpha</taxon>
        <taxon>Tephritoidea</taxon>
        <taxon>Tephritidae</taxon>
        <taxon>Ceratitis</taxon>
        <taxon>Ceratitis</taxon>
    </lineage>
</organism>
<dbReference type="GO" id="GO:0008270">
    <property type="term" value="F:zinc ion binding"/>
    <property type="evidence" value="ECO:0007669"/>
    <property type="project" value="UniProtKB-KW"/>
</dbReference>
<keyword evidence="4" id="KW-1185">Reference proteome</keyword>